<dbReference type="AlphaFoldDB" id="F2DCK4"/>
<sequence>MANHHRRFLHTSMPRVAPACSAAVVQRFVVNRRCSVPAIAPSASRASGNRLLPPRLMAFLASSYDTTSLRRETTPEGHCHFRCQENRAECERRRASLRPRQDGIGLPRTVGARGRCVADAGESATPPWVGCVGVFRQRAPWWSVAVRERHERHERHGFFCDLIALGRASHDEAEVDGCAEDVVSGALRRATPRGAMAAAERRPVEAGRCGYWHAGRPIARCGHGEARGGTTTAQRCRPRCGWATASAMRRST</sequence>
<organism evidence="1">
    <name type="scientific">Hordeum vulgare subsp. vulgare</name>
    <name type="common">Domesticated barley</name>
    <dbReference type="NCBI Taxonomy" id="112509"/>
    <lineage>
        <taxon>Eukaryota</taxon>
        <taxon>Viridiplantae</taxon>
        <taxon>Streptophyta</taxon>
        <taxon>Embryophyta</taxon>
        <taxon>Tracheophyta</taxon>
        <taxon>Spermatophyta</taxon>
        <taxon>Magnoliopsida</taxon>
        <taxon>Liliopsida</taxon>
        <taxon>Poales</taxon>
        <taxon>Poaceae</taxon>
        <taxon>BOP clade</taxon>
        <taxon>Pooideae</taxon>
        <taxon>Triticodae</taxon>
        <taxon>Triticeae</taxon>
        <taxon>Hordeinae</taxon>
        <taxon>Hordeum</taxon>
    </lineage>
</organism>
<accession>F2DCK4</accession>
<reference evidence="1" key="1">
    <citation type="journal article" date="2011" name="Plant Physiol.">
        <title>Comprehensive sequence analysis of 24,783 barley full-length cDNAs derived from 12 clone libraries.</title>
        <authorList>
            <person name="Matsumoto T."/>
            <person name="Tanaka T."/>
            <person name="Sakai H."/>
            <person name="Amano N."/>
            <person name="Kanamori H."/>
            <person name="Kurita K."/>
            <person name="Kikuta A."/>
            <person name="Kamiya K."/>
            <person name="Yamamoto M."/>
            <person name="Ikawa H."/>
            <person name="Fujii N."/>
            <person name="Hori K."/>
            <person name="Itoh T."/>
            <person name="Sato K."/>
        </authorList>
    </citation>
    <scope>NUCLEOTIDE SEQUENCE</scope>
    <source>
        <tissue evidence="1">Shoot</tissue>
    </source>
</reference>
<name>F2DCK4_HORVV</name>
<evidence type="ECO:0000313" key="1">
    <source>
        <dbReference type="EMBL" id="BAJ92825.1"/>
    </source>
</evidence>
<dbReference type="EMBL" id="AK361621">
    <property type="protein sequence ID" value="BAJ92825.1"/>
    <property type="molecule type" value="mRNA"/>
</dbReference>
<protein>
    <submittedName>
        <fullName evidence="1">Predicted protein</fullName>
    </submittedName>
</protein>
<proteinExistence type="evidence at transcript level"/>